<name>A0A834W7G2_9FABA</name>
<organism evidence="5 6">
    <name type="scientific">Senna tora</name>
    <dbReference type="NCBI Taxonomy" id="362788"/>
    <lineage>
        <taxon>Eukaryota</taxon>
        <taxon>Viridiplantae</taxon>
        <taxon>Streptophyta</taxon>
        <taxon>Embryophyta</taxon>
        <taxon>Tracheophyta</taxon>
        <taxon>Spermatophyta</taxon>
        <taxon>Magnoliopsida</taxon>
        <taxon>eudicotyledons</taxon>
        <taxon>Gunneridae</taxon>
        <taxon>Pentapetalae</taxon>
        <taxon>rosids</taxon>
        <taxon>fabids</taxon>
        <taxon>Fabales</taxon>
        <taxon>Fabaceae</taxon>
        <taxon>Caesalpinioideae</taxon>
        <taxon>Cassia clade</taxon>
        <taxon>Senna</taxon>
    </lineage>
</organism>
<dbReference type="OrthoDB" id="288590at2759"/>
<comment type="caution">
    <text evidence="5">The sequence shown here is derived from an EMBL/GenBank/DDBJ whole genome shotgun (WGS) entry which is preliminary data.</text>
</comment>
<dbReference type="SUPFAM" id="SSF51197">
    <property type="entry name" value="Clavaminate synthase-like"/>
    <property type="match status" value="1"/>
</dbReference>
<evidence type="ECO:0000256" key="1">
    <source>
        <dbReference type="ARBA" id="ARBA00022723"/>
    </source>
</evidence>
<dbReference type="InterPro" id="IPR026992">
    <property type="entry name" value="DIOX_N"/>
</dbReference>
<feature type="domain" description="Non-haem dioxygenase N-terminal" evidence="4">
    <location>
        <begin position="67"/>
        <end position="170"/>
    </location>
</feature>
<dbReference type="AlphaFoldDB" id="A0A834W7G2"/>
<sequence length="258" mass="28967">MVITSSSELDAASDFNYDRKAEVKAFDESKAGVKGVLDSGVKKIPRMFHSGNLNLIESSENDSNFTIPIIDLADIHSGIRCEVVGEIASACEKWGFFQVINHGIPNDVLDGMIDGVRWFHEQDCEVKKQFYSRDKKKKVMYYSNVNLFTDNPANWRDTIGFLTAPNPAKPEDMPEICRFVSVFHRVLASQTGPRISIASFFINSDDTAETTPKVYGPIKELASEENKAIYKSTTIKEFLTHYFSKGLDGDSSLKPFRL</sequence>
<dbReference type="InterPro" id="IPR027443">
    <property type="entry name" value="IPNS-like_sf"/>
</dbReference>
<protein>
    <submittedName>
        <fullName evidence="5">1-aminocyclopropane-1-carboxylate oxidase-like protein 1-like</fullName>
    </submittedName>
</protein>
<dbReference type="EMBL" id="JAAIUW010000011">
    <property type="protein sequence ID" value="KAF7808566.1"/>
    <property type="molecule type" value="Genomic_DNA"/>
</dbReference>
<dbReference type="GO" id="GO:0046872">
    <property type="term" value="F:metal ion binding"/>
    <property type="evidence" value="ECO:0007669"/>
    <property type="project" value="UniProtKB-KW"/>
</dbReference>
<keyword evidence="2" id="KW-0560">Oxidoreductase</keyword>
<dbReference type="Gene3D" id="2.60.120.330">
    <property type="entry name" value="B-lactam Antibiotic, Isopenicillin N Synthase, Chain"/>
    <property type="match status" value="2"/>
</dbReference>
<proteinExistence type="predicted"/>
<dbReference type="GO" id="GO:0016491">
    <property type="term" value="F:oxidoreductase activity"/>
    <property type="evidence" value="ECO:0007669"/>
    <property type="project" value="UniProtKB-KW"/>
</dbReference>
<evidence type="ECO:0000259" key="4">
    <source>
        <dbReference type="Pfam" id="PF14226"/>
    </source>
</evidence>
<dbReference type="PANTHER" id="PTHR10209">
    <property type="entry name" value="OXIDOREDUCTASE, 2OG-FE II OXYGENASE FAMILY PROTEIN"/>
    <property type="match status" value="1"/>
</dbReference>
<keyword evidence="3" id="KW-0408">Iron</keyword>
<evidence type="ECO:0000313" key="6">
    <source>
        <dbReference type="Proteomes" id="UP000634136"/>
    </source>
</evidence>
<dbReference type="Pfam" id="PF14226">
    <property type="entry name" value="DIOX_N"/>
    <property type="match status" value="1"/>
</dbReference>
<dbReference type="Proteomes" id="UP000634136">
    <property type="component" value="Unassembled WGS sequence"/>
</dbReference>
<gene>
    <name evidence="5" type="ORF">G2W53_035309</name>
</gene>
<evidence type="ECO:0000313" key="5">
    <source>
        <dbReference type="EMBL" id="KAF7808566.1"/>
    </source>
</evidence>
<evidence type="ECO:0000256" key="2">
    <source>
        <dbReference type="ARBA" id="ARBA00023002"/>
    </source>
</evidence>
<reference evidence="5" key="1">
    <citation type="submission" date="2020-09" db="EMBL/GenBank/DDBJ databases">
        <title>Genome-Enabled Discovery of Anthraquinone Biosynthesis in Senna tora.</title>
        <authorList>
            <person name="Kang S.-H."/>
            <person name="Pandey R.P."/>
            <person name="Lee C.-M."/>
            <person name="Sim J.-S."/>
            <person name="Jeong J.-T."/>
            <person name="Choi B.-S."/>
            <person name="Jung M."/>
            <person name="Ginzburg D."/>
            <person name="Zhao K."/>
            <person name="Won S.Y."/>
            <person name="Oh T.-J."/>
            <person name="Yu Y."/>
            <person name="Kim N.-H."/>
            <person name="Lee O.R."/>
            <person name="Lee T.-H."/>
            <person name="Bashyal P."/>
            <person name="Kim T.-S."/>
            <person name="Lee W.-H."/>
            <person name="Kawkins C."/>
            <person name="Kim C.-K."/>
            <person name="Kim J.S."/>
            <person name="Ahn B.O."/>
            <person name="Rhee S.Y."/>
            <person name="Sohng J.K."/>
        </authorList>
    </citation>
    <scope>NUCLEOTIDE SEQUENCE</scope>
    <source>
        <tissue evidence="5">Leaf</tissue>
    </source>
</reference>
<dbReference type="PANTHER" id="PTHR10209:SF797">
    <property type="entry name" value="OXIDASE, PUTATIVE-RELATED"/>
    <property type="match status" value="1"/>
</dbReference>
<accession>A0A834W7G2</accession>
<evidence type="ECO:0000256" key="3">
    <source>
        <dbReference type="ARBA" id="ARBA00023004"/>
    </source>
</evidence>
<keyword evidence="6" id="KW-1185">Reference proteome</keyword>
<keyword evidence="1" id="KW-0479">Metal-binding</keyword>